<keyword evidence="8 12" id="KW-0547">Nucleotide-binding</keyword>
<dbReference type="InterPro" id="IPR001576">
    <property type="entry name" value="Phosphoglycerate_kinase"/>
</dbReference>
<dbReference type="AlphaFoldDB" id="A0A9D1SYY3"/>
<comment type="subcellular location">
    <subcellularLocation>
        <location evidence="12">Cytoplasm</location>
    </subcellularLocation>
</comment>
<dbReference type="GO" id="GO:0043531">
    <property type="term" value="F:ADP binding"/>
    <property type="evidence" value="ECO:0007669"/>
    <property type="project" value="TreeGrafter"/>
</dbReference>
<evidence type="ECO:0000256" key="6">
    <source>
        <dbReference type="ARBA" id="ARBA00016471"/>
    </source>
</evidence>
<evidence type="ECO:0000256" key="8">
    <source>
        <dbReference type="ARBA" id="ARBA00022741"/>
    </source>
</evidence>
<dbReference type="Gene3D" id="3.40.50.1260">
    <property type="entry name" value="Phosphoglycerate kinase, N-terminal domain"/>
    <property type="match status" value="2"/>
</dbReference>
<comment type="caution">
    <text evidence="12">Lacks conserved residue(s) required for the propagation of feature annotation.</text>
</comment>
<dbReference type="SUPFAM" id="SSF53748">
    <property type="entry name" value="Phosphoglycerate kinase"/>
    <property type="match status" value="1"/>
</dbReference>
<feature type="binding site" evidence="12">
    <location>
        <position position="35"/>
    </location>
    <ligand>
        <name>substrate</name>
    </ligand>
</feature>
<dbReference type="PRINTS" id="PR00477">
    <property type="entry name" value="PHGLYCKINASE"/>
</dbReference>
<evidence type="ECO:0000256" key="12">
    <source>
        <dbReference type="HAMAP-Rule" id="MF_00145"/>
    </source>
</evidence>
<dbReference type="HAMAP" id="MF_00145">
    <property type="entry name" value="Phosphoglyc_kinase"/>
    <property type="match status" value="1"/>
</dbReference>
<proteinExistence type="inferred from homology"/>
<feature type="binding site" evidence="12 14">
    <location>
        <position position="201"/>
    </location>
    <ligand>
        <name>ATP</name>
        <dbReference type="ChEBI" id="CHEBI:30616"/>
    </ligand>
</feature>
<keyword evidence="7 12" id="KW-0808">Transferase</keyword>
<comment type="similarity">
    <text evidence="3 12 15">Belongs to the phosphoglycerate kinase family.</text>
</comment>
<name>A0A9D1SYY3_9FIRM</name>
<evidence type="ECO:0000256" key="4">
    <source>
        <dbReference type="ARBA" id="ARBA00011245"/>
    </source>
</evidence>
<feature type="binding site" evidence="12">
    <location>
        <position position="118"/>
    </location>
    <ligand>
        <name>substrate</name>
    </ligand>
</feature>
<sequence>MKRTIQSLDVKNKRVLLRVDFNVPMEDGFITDDTRIIRELPTIKYLLTKGAKLIICSHLGRPKGKVVESMSLMPVAKKLVELLPLTKIRFANDCIGKEAKAMAEKLKPGEILLLENLRFYPGEEKNDPFFAKELASLAEIYVNDAFGTSHRNHASIVGVAKLLPNAVGFLMGQEVNTILDVLDNPIRPFVAILGGSKVSDKIYVVMNLISKVNAVLIGGGMAYTFLKAKGVNIGKSLVDDEKVELAKNILDEANKRGIEVFLPIDHMCAEALTPNAKPKKIKHEDIPDNLMALDIGPKTIKLFSNVIKKSSTVIWNGPMGVFEFPKFAKGTEKIAKAVSKVNGKTVVGGGDSIAAIRELKLDSKIYHISTGGGASLKLLEGEILPGVEVIEDAK</sequence>
<feature type="binding site" evidence="12 14">
    <location>
        <begin position="349"/>
        <end position="352"/>
    </location>
    <ligand>
        <name>ATP</name>
        <dbReference type="ChEBI" id="CHEBI:30616"/>
    </ligand>
</feature>
<evidence type="ECO:0000256" key="13">
    <source>
        <dbReference type="PIRSR" id="PIRSR000724-1"/>
    </source>
</evidence>
<reference evidence="16" key="2">
    <citation type="journal article" date="2021" name="PeerJ">
        <title>Extensive microbial diversity within the chicken gut microbiome revealed by metagenomics and culture.</title>
        <authorList>
            <person name="Gilroy R."/>
            <person name="Ravi A."/>
            <person name="Getino M."/>
            <person name="Pursley I."/>
            <person name="Horton D.L."/>
            <person name="Alikhan N.F."/>
            <person name="Baker D."/>
            <person name="Gharbi K."/>
            <person name="Hall N."/>
            <person name="Watson M."/>
            <person name="Adriaenssens E.M."/>
            <person name="Foster-Nyarko E."/>
            <person name="Jarju S."/>
            <person name="Secka A."/>
            <person name="Antonio M."/>
            <person name="Oren A."/>
            <person name="Chaudhuri R.R."/>
            <person name="La Ragione R."/>
            <person name="Hildebrand F."/>
            <person name="Pallen M.J."/>
        </authorList>
    </citation>
    <scope>NUCLEOTIDE SEQUENCE</scope>
    <source>
        <strain evidence="16">CHK186-9395</strain>
    </source>
</reference>
<dbReference type="EC" id="2.7.2.3" evidence="5 12"/>
<dbReference type="InterPro" id="IPR015824">
    <property type="entry name" value="Phosphoglycerate_kinase_N"/>
</dbReference>
<evidence type="ECO:0000256" key="9">
    <source>
        <dbReference type="ARBA" id="ARBA00022777"/>
    </source>
</evidence>
<dbReference type="GO" id="GO:0006096">
    <property type="term" value="P:glycolytic process"/>
    <property type="evidence" value="ECO:0007669"/>
    <property type="project" value="UniProtKB-UniRule"/>
</dbReference>
<feature type="binding site" evidence="13">
    <location>
        <position position="118"/>
    </location>
    <ligand>
        <name>(2R)-3-phosphoglycerate</name>
        <dbReference type="ChEBI" id="CHEBI:58272"/>
    </ligand>
</feature>
<feature type="binding site" evidence="13">
    <location>
        <position position="151"/>
    </location>
    <ligand>
        <name>(2R)-3-phosphoglycerate</name>
        <dbReference type="ChEBI" id="CHEBI:58272"/>
    </ligand>
</feature>
<keyword evidence="11 12" id="KW-0324">Glycolysis</keyword>
<evidence type="ECO:0000256" key="2">
    <source>
        <dbReference type="ARBA" id="ARBA00004838"/>
    </source>
</evidence>
<evidence type="ECO:0000313" key="17">
    <source>
        <dbReference type="Proteomes" id="UP000886861"/>
    </source>
</evidence>
<dbReference type="FunFam" id="3.40.50.1260:FF:000003">
    <property type="entry name" value="Phosphoglycerate kinase"/>
    <property type="match status" value="1"/>
</dbReference>
<dbReference type="GO" id="GO:0006094">
    <property type="term" value="P:gluconeogenesis"/>
    <property type="evidence" value="ECO:0007669"/>
    <property type="project" value="TreeGrafter"/>
</dbReference>
<dbReference type="PANTHER" id="PTHR11406:SF23">
    <property type="entry name" value="PHOSPHOGLYCERATE KINASE 1, CHLOROPLASTIC-RELATED"/>
    <property type="match status" value="1"/>
</dbReference>
<evidence type="ECO:0000256" key="3">
    <source>
        <dbReference type="ARBA" id="ARBA00008982"/>
    </source>
</evidence>
<dbReference type="GO" id="GO:0005524">
    <property type="term" value="F:ATP binding"/>
    <property type="evidence" value="ECO:0007669"/>
    <property type="project" value="UniProtKB-KW"/>
</dbReference>
<evidence type="ECO:0000256" key="15">
    <source>
        <dbReference type="RuleBase" id="RU000532"/>
    </source>
</evidence>
<dbReference type="Proteomes" id="UP000886861">
    <property type="component" value="Unassembled WGS sequence"/>
</dbReference>
<evidence type="ECO:0000256" key="5">
    <source>
        <dbReference type="ARBA" id="ARBA00013061"/>
    </source>
</evidence>
<reference evidence="16" key="1">
    <citation type="submission" date="2020-10" db="EMBL/GenBank/DDBJ databases">
        <authorList>
            <person name="Gilroy R."/>
        </authorList>
    </citation>
    <scope>NUCLEOTIDE SEQUENCE</scope>
    <source>
        <strain evidence="16">CHK186-9395</strain>
    </source>
</reference>
<dbReference type="FunFam" id="3.40.50.1260:FF:000006">
    <property type="entry name" value="Phosphoglycerate kinase"/>
    <property type="match status" value="1"/>
</dbReference>
<dbReference type="EMBL" id="DVOJ01000018">
    <property type="protein sequence ID" value="HIV01915.1"/>
    <property type="molecule type" value="Genomic_DNA"/>
</dbReference>
<dbReference type="GO" id="GO:0005829">
    <property type="term" value="C:cytosol"/>
    <property type="evidence" value="ECO:0007669"/>
    <property type="project" value="UniProtKB-ARBA"/>
</dbReference>
<feature type="binding site" evidence="12">
    <location>
        <position position="151"/>
    </location>
    <ligand>
        <name>substrate</name>
    </ligand>
</feature>
<evidence type="ECO:0000256" key="14">
    <source>
        <dbReference type="PIRSR" id="PIRSR000724-2"/>
    </source>
</evidence>
<comment type="catalytic activity">
    <reaction evidence="1 12 15">
        <text>(2R)-3-phosphoglycerate + ATP = (2R)-3-phospho-glyceroyl phosphate + ADP</text>
        <dbReference type="Rhea" id="RHEA:14801"/>
        <dbReference type="ChEBI" id="CHEBI:30616"/>
        <dbReference type="ChEBI" id="CHEBI:57604"/>
        <dbReference type="ChEBI" id="CHEBI:58272"/>
        <dbReference type="ChEBI" id="CHEBI:456216"/>
        <dbReference type="EC" id="2.7.2.3"/>
    </reaction>
</comment>
<feature type="binding site" evidence="12 13">
    <location>
        <begin position="20"/>
        <end position="22"/>
    </location>
    <ligand>
        <name>substrate</name>
    </ligand>
</feature>
<protein>
    <recommendedName>
        <fullName evidence="6 12">Phosphoglycerate kinase</fullName>
        <ecNumber evidence="5 12">2.7.2.3</ecNumber>
    </recommendedName>
</protein>
<comment type="caution">
    <text evidence="16">The sequence shown here is derived from an EMBL/GenBank/DDBJ whole genome shotgun (WGS) entry which is preliminary data.</text>
</comment>
<feature type="binding site" evidence="12 13">
    <location>
        <begin position="58"/>
        <end position="61"/>
    </location>
    <ligand>
        <name>substrate</name>
    </ligand>
</feature>
<accession>A0A9D1SYY3</accession>
<evidence type="ECO:0000313" key="16">
    <source>
        <dbReference type="EMBL" id="HIV01915.1"/>
    </source>
</evidence>
<evidence type="ECO:0000256" key="1">
    <source>
        <dbReference type="ARBA" id="ARBA00000642"/>
    </source>
</evidence>
<keyword evidence="10 12" id="KW-0067">ATP-binding</keyword>
<dbReference type="InterPro" id="IPR015911">
    <property type="entry name" value="Phosphoglycerate_kinase_CS"/>
</dbReference>
<keyword evidence="12" id="KW-0963">Cytoplasm</keyword>
<keyword evidence="9 12" id="KW-0418">Kinase</keyword>
<feature type="binding site" evidence="12 14">
    <location>
        <position position="323"/>
    </location>
    <ligand>
        <name>ATP</name>
        <dbReference type="ChEBI" id="CHEBI:30616"/>
    </ligand>
</feature>
<gene>
    <name evidence="12" type="primary">pgk</name>
    <name evidence="16" type="ORF">IAA62_05140</name>
</gene>
<dbReference type="Pfam" id="PF00162">
    <property type="entry name" value="PGK"/>
    <property type="match status" value="1"/>
</dbReference>
<dbReference type="CDD" id="cd00318">
    <property type="entry name" value="Phosphoglycerate_kinase"/>
    <property type="match status" value="1"/>
</dbReference>
<feature type="binding site" evidence="13">
    <location>
        <position position="35"/>
    </location>
    <ligand>
        <name>(2R)-3-phosphoglycerate</name>
        <dbReference type="ChEBI" id="CHEBI:58272"/>
    </ligand>
</feature>
<evidence type="ECO:0000256" key="10">
    <source>
        <dbReference type="ARBA" id="ARBA00022840"/>
    </source>
</evidence>
<dbReference type="InterPro" id="IPR036043">
    <property type="entry name" value="Phosphoglycerate_kinase_sf"/>
</dbReference>
<evidence type="ECO:0000256" key="11">
    <source>
        <dbReference type="ARBA" id="ARBA00023152"/>
    </source>
</evidence>
<comment type="subunit">
    <text evidence="4 12">Monomer.</text>
</comment>
<dbReference type="PIRSF" id="PIRSF000724">
    <property type="entry name" value="Pgk"/>
    <property type="match status" value="1"/>
</dbReference>
<dbReference type="GO" id="GO:0004618">
    <property type="term" value="F:phosphoglycerate kinase activity"/>
    <property type="evidence" value="ECO:0007669"/>
    <property type="project" value="UniProtKB-UniRule"/>
</dbReference>
<dbReference type="PANTHER" id="PTHR11406">
    <property type="entry name" value="PHOSPHOGLYCERATE KINASE"/>
    <property type="match status" value="1"/>
</dbReference>
<organism evidence="16 17">
    <name type="scientific">Candidatus Caccopulliclostridium gallistercoris</name>
    <dbReference type="NCBI Taxonomy" id="2840719"/>
    <lineage>
        <taxon>Bacteria</taxon>
        <taxon>Bacillati</taxon>
        <taxon>Bacillota</taxon>
        <taxon>Clostridia</taxon>
        <taxon>Candidatus Caccopulliclostridium</taxon>
    </lineage>
</organism>
<evidence type="ECO:0000256" key="7">
    <source>
        <dbReference type="ARBA" id="ARBA00022679"/>
    </source>
</evidence>
<dbReference type="PROSITE" id="PS00111">
    <property type="entry name" value="PGLYCERATE_KINASE"/>
    <property type="match status" value="1"/>
</dbReference>
<comment type="pathway">
    <text evidence="2 12">Carbohydrate degradation; glycolysis; pyruvate from D-glyceraldehyde 3-phosphate: step 2/5.</text>
</comment>